<gene>
    <name evidence="6" type="ORF">DEO72_LG3g2845</name>
</gene>
<evidence type="ECO:0000259" key="5">
    <source>
        <dbReference type="PROSITE" id="PS51462"/>
    </source>
</evidence>
<dbReference type="InterPro" id="IPR000086">
    <property type="entry name" value="NUDIX_hydrolase_dom"/>
</dbReference>
<dbReference type="PANTHER" id="PTHR31835:SF1">
    <property type="entry name" value="URIDINE DIPHOSPHATE GLUCOSE PYROPHOSPHATASE NUDT22"/>
    <property type="match status" value="1"/>
</dbReference>
<dbReference type="PROSITE" id="PS51462">
    <property type="entry name" value="NUDIX"/>
    <property type="match status" value="1"/>
</dbReference>
<dbReference type="InterPro" id="IPR055295">
    <property type="entry name" value="NUDT22/NUDT9-like"/>
</dbReference>
<keyword evidence="2" id="KW-0479">Metal-binding</keyword>
<dbReference type="AlphaFoldDB" id="A0A4D6LI12"/>
<dbReference type="SUPFAM" id="SSF55811">
    <property type="entry name" value="Nudix"/>
    <property type="match status" value="1"/>
</dbReference>
<accession>A0A4D6LI12</accession>
<dbReference type="GO" id="GO:0046872">
    <property type="term" value="F:metal ion binding"/>
    <property type="evidence" value="ECO:0007669"/>
    <property type="project" value="UniProtKB-KW"/>
</dbReference>
<dbReference type="InterPro" id="IPR015797">
    <property type="entry name" value="NUDIX_hydrolase-like_dom_sf"/>
</dbReference>
<dbReference type="EMBL" id="CP039347">
    <property type="protein sequence ID" value="QCD88302.1"/>
    <property type="molecule type" value="Genomic_DNA"/>
</dbReference>
<comment type="cofactor">
    <cofactor evidence="1">
        <name>Mg(2+)</name>
        <dbReference type="ChEBI" id="CHEBI:18420"/>
    </cofactor>
</comment>
<sequence>MLAFSRPYSLCRSRGRSSKFGKVIVDVAMEKDATTVNPSSFTLLASTPSGLSPSQVHYTLNPHHSPQTRLGNQPFLFLKVSVDFSDAYDRIPHSDVSLENTISEIWEQRSLKNNSLFNGKKFRYGGCFLDAGDGSNREPRLCLHLGLTDYRTFVGTNLSPLWERFLVPSEDDSVLCQHTSSPLGNGAVVETKDNKILVLQRSNNVGEFPGHFVFPGGHPEPQEIGITSHQYVKELAESINIKVSQEMFDSIVREVVEEIGVPASSLSIPTFIGISRRNLNVRPTAFFFIKCSLDSKEVQQFYSSAQDGYESTQLYAVPMVEVENMTSRMPGCHRGGFSLYKLMVDNRKIT</sequence>
<evidence type="ECO:0000256" key="1">
    <source>
        <dbReference type="ARBA" id="ARBA00001946"/>
    </source>
</evidence>
<keyword evidence="3" id="KW-0378">Hydrolase</keyword>
<keyword evidence="7" id="KW-1185">Reference proteome</keyword>
<organism evidence="6 7">
    <name type="scientific">Vigna unguiculata</name>
    <name type="common">Cowpea</name>
    <dbReference type="NCBI Taxonomy" id="3917"/>
    <lineage>
        <taxon>Eukaryota</taxon>
        <taxon>Viridiplantae</taxon>
        <taxon>Streptophyta</taxon>
        <taxon>Embryophyta</taxon>
        <taxon>Tracheophyta</taxon>
        <taxon>Spermatophyta</taxon>
        <taxon>Magnoliopsida</taxon>
        <taxon>eudicotyledons</taxon>
        <taxon>Gunneridae</taxon>
        <taxon>Pentapetalae</taxon>
        <taxon>rosids</taxon>
        <taxon>fabids</taxon>
        <taxon>Fabales</taxon>
        <taxon>Fabaceae</taxon>
        <taxon>Papilionoideae</taxon>
        <taxon>50 kb inversion clade</taxon>
        <taxon>NPAAA clade</taxon>
        <taxon>indigoferoid/millettioid clade</taxon>
        <taxon>Phaseoleae</taxon>
        <taxon>Vigna</taxon>
    </lineage>
</organism>
<dbReference type="PANTHER" id="PTHR31835">
    <property type="entry name" value="URIDINE DIPHOSPHATE GLUCOSE PYROPHOSPHATASE"/>
    <property type="match status" value="1"/>
</dbReference>
<dbReference type="CDD" id="cd02883">
    <property type="entry name" value="NUDIX_Hydrolase"/>
    <property type="match status" value="1"/>
</dbReference>
<keyword evidence="4" id="KW-0460">Magnesium</keyword>
<dbReference type="Gene3D" id="3.90.79.10">
    <property type="entry name" value="Nucleoside Triphosphate Pyrophosphohydrolase"/>
    <property type="match status" value="1"/>
</dbReference>
<dbReference type="GO" id="GO:0052751">
    <property type="term" value="F:GDP-mannose hydrolase activity"/>
    <property type="evidence" value="ECO:0007669"/>
    <property type="project" value="TreeGrafter"/>
</dbReference>
<evidence type="ECO:0000313" key="7">
    <source>
        <dbReference type="Proteomes" id="UP000501690"/>
    </source>
</evidence>
<name>A0A4D6LI12_VIGUN</name>
<protein>
    <recommendedName>
        <fullName evidence="5">Nudix hydrolase domain-containing protein</fullName>
    </recommendedName>
</protein>
<evidence type="ECO:0000256" key="4">
    <source>
        <dbReference type="ARBA" id="ARBA00022842"/>
    </source>
</evidence>
<evidence type="ECO:0000256" key="3">
    <source>
        <dbReference type="ARBA" id="ARBA00022801"/>
    </source>
</evidence>
<dbReference type="Proteomes" id="UP000501690">
    <property type="component" value="Linkage Group LG3"/>
</dbReference>
<evidence type="ECO:0000313" key="6">
    <source>
        <dbReference type="EMBL" id="QCD88302.1"/>
    </source>
</evidence>
<evidence type="ECO:0000256" key="2">
    <source>
        <dbReference type="ARBA" id="ARBA00022723"/>
    </source>
</evidence>
<proteinExistence type="predicted"/>
<reference evidence="6 7" key="1">
    <citation type="submission" date="2019-04" db="EMBL/GenBank/DDBJ databases">
        <title>An improved genome assembly and genetic linkage map for asparagus bean, Vigna unguiculata ssp. sesquipedialis.</title>
        <authorList>
            <person name="Xia Q."/>
            <person name="Zhang R."/>
            <person name="Dong Y."/>
        </authorList>
    </citation>
    <scope>NUCLEOTIDE SEQUENCE [LARGE SCALE GENOMIC DNA]</scope>
    <source>
        <tissue evidence="6">Leaf</tissue>
    </source>
</reference>
<dbReference type="FunFam" id="3.90.79.10:FF:000062">
    <property type="entry name" value="Nudix hydrolase 9"/>
    <property type="match status" value="1"/>
</dbReference>
<feature type="domain" description="Nudix hydrolase" evidence="5">
    <location>
        <begin position="180"/>
        <end position="345"/>
    </location>
</feature>